<keyword evidence="14" id="KW-0030">Aminoacyl-tRNA synthetase</keyword>
<evidence type="ECO:0000256" key="18">
    <source>
        <dbReference type="SAM" id="SignalP"/>
    </source>
</evidence>
<dbReference type="Gene3D" id="3.30.930.10">
    <property type="entry name" value="Bira Bifunctional Protein, Domain 2"/>
    <property type="match status" value="1"/>
</dbReference>
<feature type="domain" description="Aminoacyl-transfer RNA synthetases class-II family profile" evidence="19">
    <location>
        <begin position="168"/>
        <end position="397"/>
    </location>
</feature>
<keyword evidence="7" id="KW-0436">Ligase</keyword>
<dbReference type="PROSITE" id="PS50886">
    <property type="entry name" value="TRBD"/>
    <property type="match status" value="1"/>
</dbReference>
<feature type="domain" description="TRNA-binding" evidence="20">
    <location>
        <begin position="442"/>
        <end position="545"/>
    </location>
</feature>
<protein>
    <recommendedName>
        <fullName evidence="5">Phenylalanine--tRNA ligase alpha subunit</fullName>
    </recommendedName>
    <alternativeName>
        <fullName evidence="15">Phenylalanyl-tRNA synthetase alpha subunit</fullName>
    </alternativeName>
</protein>
<keyword evidence="22" id="KW-1185">Reference proteome</keyword>
<dbReference type="Pfam" id="PF01588">
    <property type="entry name" value="tRNA_bind"/>
    <property type="match status" value="1"/>
</dbReference>
<proteinExistence type="inferred from homology"/>
<feature type="compositionally biased region" description="Basic and acidic residues" evidence="17">
    <location>
        <begin position="417"/>
        <end position="427"/>
    </location>
</feature>
<dbReference type="SUPFAM" id="SSF50249">
    <property type="entry name" value="Nucleic acid-binding proteins"/>
    <property type="match status" value="1"/>
</dbReference>
<dbReference type="CDD" id="cd00496">
    <property type="entry name" value="PheRS_alpha_core"/>
    <property type="match status" value="1"/>
</dbReference>
<keyword evidence="18" id="KW-0732">Signal</keyword>
<dbReference type="Pfam" id="PF01409">
    <property type="entry name" value="tRNA-synt_2d"/>
    <property type="match status" value="1"/>
</dbReference>
<evidence type="ECO:0000259" key="19">
    <source>
        <dbReference type="PROSITE" id="PS50862"/>
    </source>
</evidence>
<evidence type="ECO:0000256" key="5">
    <source>
        <dbReference type="ARBA" id="ARBA00015409"/>
    </source>
</evidence>
<name>A0A9W7EC83_9STRA</name>
<dbReference type="InterPro" id="IPR002547">
    <property type="entry name" value="tRNA-bd_dom"/>
</dbReference>
<evidence type="ECO:0000256" key="15">
    <source>
        <dbReference type="ARBA" id="ARBA00030612"/>
    </source>
</evidence>
<evidence type="ECO:0000256" key="12">
    <source>
        <dbReference type="ARBA" id="ARBA00022884"/>
    </source>
</evidence>
<keyword evidence="13" id="KW-0648">Protein biosynthesis</keyword>
<evidence type="ECO:0000256" key="14">
    <source>
        <dbReference type="ARBA" id="ARBA00023146"/>
    </source>
</evidence>
<dbReference type="NCBIfam" id="TIGR00468">
    <property type="entry name" value="pheS"/>
    <property type="match status" value="1"/>
</dbReference>
<dbReference type="GO" id="GO:0000049">
    <property type="term" value="F:tRNA binding"/>
    <property type="evidence" value="ECO:0007669"/>
    <property type="project" value="UniProtKB-UniRule"/>
</dbReference>
<evidence type="ECO:0000256" key="10">
    <source>
        <dbReference type="ARBA" id="ARBA00022840"/>
    </source>
</evidence>
<sequence length="605" mass="67829">MTTLILLSLLLLSLHTCRPFNLTPICRSPLLHQQYERSTFLRSSSDTQNDIITLDSVILSVNSIASMGFKKVEEANTTSELEKVRLDYLGKKGEITQVMNMMRKLGKEEKKVLGASINEVKQKMEVVLTEKKDTVQEQELQAQMESERIDVTMPGIQNQGIGRRHPLSMIIERATDTFVKLGYDTVTELSDSPEIESDYYCFEALNCPPDHPARDMQDSFYLTDPDGPEETYMLRTHTSAVQIHQMEKRKPPFRIVAPGRVYRRDDIDATHSMIFHQIEILAIEEKGKLTLGDLKGTVEYFLQQMFGPTIEVQFRGSFFPFTEPSMEVDVKFNGKWLEVLGCGMVDPRVLEKAGIDPEKYGGFAAGFGAERFAMVIHGITDIREFYNGDARFLEQFPHFGDQGMTAFLEGRLAEKKEEKPIKEEAPKKQKNGAEPVAGGEIDISKLDIRVGTVVKAWKHEEAEKLYCEEIDIGEDEPRLICSGLVEHMSVEELRGRRVLVLANLKARKMVGVPSHGMVLCAFKDDDSQVKLVEPGEGAPNGARVTVEGYDGEPATENQILKKKMLDKIMPKLKVNGEGIVVWDGKPLATEEGGVVKSDMNGCSVG</sequence>
<evidence type="ECO:0000256" key="2">
    <source>
        <dbReference type="ARBA" id="ARBA00004496"/>
    </source>
</evidence>
<comment type="caution">
    <text evidence="21">The sequence shown here is derived from an EMBL/GenBank/DDBJ whole genome shotgun (WGS) entry which is preliminary data.</text>
</comment>
<dbReference type="InterPro" id="IPR051270">
    <property type="entry name" value="Tyrosine-tRNA_ligase_regulator"/>
</dbReference>
<evidence type="ECO:0000256" key="1">
    <source>
        <dbReference type="ARBA" id="ARBA00001946"/>
    </source>
</evidence>
<dbReference type="GO" id="GO:0006432">
    <property type="term" value="P:phenylalanyl-tRNA aminoacylation"/>
    <property type="evidence" value="ECO:0007669"/>
    <property type="project" value="InterPro"/>
</dbReference>
<dbReference type="Pfam" id="PF02912">
    <property type="entry name" value="Phe_tRNA-synt_N"/>
    <property type="match status" value="1"/>
</dbReference>
<comment type="subcellular location">
    <subcellularLocation>
        <location evidence="2">Cytoplasm</location>
    </subcellularLocation>
</comment>
<dbReference type="SUPFAM" id="SSF55681">
    <property type="entry name" value="Class II aaRS and biotin synthetases"/>
    <property type="match status" value="1"/>
</dbReference>
<keyword evidence="10" id="KW-0067">ATP-binding</keyword>
<comment type="subunit">
    <text evidence="4">Tetramer of two alpha and two beta subunits.</text>
</comment>
<dbReference type="SUPFAM" id="SSF46589">
    <property type="entry name" value="tRNA-binding arm"/>
    <property type="match status" value="1"/>
</dbReference>
<dbReference type="AlphaFoldDB" id="A0A9W7EC83"/>
<keyword evidence="8" id="KW-0479">Metal-binding</keyword>
<dbReference type="InterPro" id="IPR006195">
    <property type="entry name" value="aa-tRNA-synth_II"/>
</dbReference>
<evidence type="ECO:0000256" key="4">
    <source>
        <dbReference type="ARBA" id="ARBA00011209"/>
    </source>
</evidence>
<keyword evidence="9" id="KW-0547">Nucleotide-binding</keyword>
<dbReference type="InterPro" id="IPR022911">
    <property type="entry name" value="Phe_tRNA_ligase_alpha1_bac"/>
</dbReference>
<gene>
    <name evidence="21" type="ORF">TrLO_g7000</name>
</gene>
<accession>A0A9W7EC83</accession>
<keyword evidence="11" id="KW-0460">Magnesium</keyword>
<comment type="similarity">
    <text evidence="3">Belongs to the class-II aminoacyl-tRNA synthetase family. Phe-tRNA synthetase alpha subunit type 1 subfamily.</text>
</comment>
<dbReference type="InterPro" id="IPR045864">
    <property type="entry name" value="aa-tRNA-synth_II/BPL/LPL"/>
</dbReference>
<dbReference type="EMBL" id="BRXW01000660">
    <property type="protein sequence ID" value="GMH72755.1"/>
    <property type="molecule type" value="Genomic_DNA"/>
</dbReference>
<dbReference type="GO" id="GO:0046872">
    <property type="term" value="F:metal ion binding"/>
    <property type="evidence" value="ECO:0007669"/>
    <property type="project" value="UniProtKB-KW"/>
</dbReference>
<dbReference type="OrthoDB" id="4457at2759"/>
<feature type="chain" id="PRO_5040733372" description="Phenylalanine--tRNA ligase alpha subunit" evidence="18">
    <location>
        <begin position="20"/>
        <end position="605"/>
    </location>
</feature>
<evidence type="ECO:0000256" key="13">
    <source>
        <dbReference type="ARBA" id="ARBA00022917"/>
    </source>
</evidence>
<keyword evidence="12 16" id="KW-0694">RNA-binding</keyword>
<evidence type="ECO:0000256" key="8">
    <source>
        <dbReference type="ARBA" id="ARBA00022723"/>
    </source>
</evidence>
<feature type="signal peptide" evidence="18">
    <location>
        <begin position="1"/>
        <end position="19"/>
    </location>
</feature>
<feature type="region of interest" description="Disordered" evidence="17">
    <location>
        <begin position="417"/>
        <end position="436"/>
    </location>
</feature>
<dbReference type="InterPro" id="IPR002319">
    <property type="entry name" value="Phenylalanyl-tRNA_Synthase"/>
</dbReference>
<evidence type="ECO:0000256" key="11">
    <source>
        <dbReference type="ARBA" id="ARBA00022842"/>
    </source>
</evidence>
<reference evidence="22" key="1">
    <citation type="journal article" date="2023" name="Commun. Biol.">
        <title>Genome analysis of Parmales, the sister group of diatoms, reveals the evolutionary specialization of diatoms from phago-mixotrophs to photoautotrophs.</title>
        <authorList>
            <person name="Ban H."/>
            <person name="Sato S."/>
            <person name="Yoshikawa S."/>
            <person name="Yamada K."/>
            <person name="Nakamura Y."/>
            <person name="Ichinomiya M."/>
            <person name="Sato N."/>
            <person name="Blanc-Mathieu R."/>
            <person name="Endo H."/>
            <person name="Kuwata A."/>
            <person name="Ogata H."/>
        </authorList>
    </citation>
    <scope>NUCLEOTIDE SEQUENCE [LARGE SCALE GENOMIC DNA]</scope>
    <source>
        <strain evidence="22">NIES 3700</strain>
    </source>
</reference>
<evidence type="ECO:0000256" key="3">
    <source>
        <dbReference type="ARBA" id="ARBA00010207"/>
    </source>
</evidence>
<dbReference type="Proteomes" id="UP001165122">
    <property type="component" value="Unassembled WGS sequence"/>
</dbReference>
<dbReference type="GO" id="GO:0005524">
    <property type="term" value="F:ATP binding"/>
    <property type="evidence" value="ECO:0007669"/>
    <property type="project" value="UniProtKB-KW"/>
</dbReference>
<dbReference type="CDD" id="cd02799">
    <property type="entry name" value="tRNA_bind_EMAP-II_like"/>
    <property type="match status" value="1"/>
</dbReference>
<dbReference type="PROSITE" id="PS50862">
    <property type="entry name" value="AA_TRNA_LIGASE_II"/>
    <property type="match status" value="1"/>
</dbReference>
<comment type="cofactor">
    <cofactor evidence="1">
        <name>Mg(2+)</name>
        <dbReference type="ChEBI" id="CHEBI:18420"/>
    </cofactor>
</comment>
<dbReference type="InterPro" id="IPR012340">
    <property type="entry name" value="NA-bd_OB-fold"/>
</dbReference>
<evidence type="ECO:0000256" key="16">
    <source>
        <dbReference type="PROSITE-ProRule" id="PRU00209"/>
    </source>
</evidence>
<dbReference type="InterPro" id="IPR010978">
    <property type="entry name" value="tRNA-bd_arm"/>
</dbReference>
<dbReference type="PANTHER" id="PTHR11586:SF33">
    <property type="entry name" value="AMINOACYL TRNA SYNTHASE COMPLEX-INTERACTING MULTIFUNCTIONAL PROTEIN 1"/>
    <property type="match status" value="1"/>
</dbReference>
<evidence type="ECO:0000256" key="7">
    <source>
        <dbReference type="ARBA" id="ARBA00022598"/>
    </source>
</evidence>
<dbReference type="Gene3D" id="2.40.50.140">
    <property type="entry name" value="Nucleic acid-binding proteins"/>
    <property type="match status" value="1"/>
</dbReference>
<keyword evidence="6 16" id="KW-0820">tRNA-binding</keyword>
<evidence type="ECO:0000256" key="9">
    <source>
        <dbReference type="ARBA" id="ARBA00022741"/>
    </source>
</evidence>
<evidence type="ECO:0000313" key="21">
    <source>
        <dbReference type="EMBL" id="GMH72755.1"/>
    </source>
</evidence>
<dbReference type="InterPro" id="IPR004188">
    <property type="entry name" value="Phe-tRNA_ligase_II_N"/>
</dbReference>
<dbReference type="HAMAP" id="MF_00281">
    <property type="entry name" value="Phe_tRNA_synth_alpha1"/>
    <property type="match status" value="1"/>
</dbReference>
<evidence type="ECO:0000259" key="20">
    <source>
        <dbReference type="PROSITE" id="PS50886"/>
    </source>
</evidence>
<evidence type="ECO:0000256" key="6">
    <source>
        <dbReference type="ARBA" id="ARBA00022555"/>
    </source>
</evidence>
<dbReference type="FunFam" id="2.40.50.140:FF:000225">
    <property type="entry name" value="tyrosine--tRNA ligase, cytoplasmic"/>
    <property type="match status" value="1"/>
</dbReference>
<dbReference type="GO" id="GO:0005737">
    <property type="term" value="C:cytoplasm"/>
    <property type="evidence" value="ECO:0007669"/>
    <property type="project" value="UniProtKB-SubCell"/>
</dbReference>
<dbReference type="GO" id="GO:0004826">
    <property type="term" value="F:phenylalanine-tRNA ligase activity"/>
    <property type="evidence" value="ECO:0007669"/>
    <property type="project" value="InterPro"/>
</dbReference>
<dbReference type="InterPro" id="IPR004529">
    <property type="entry name" value="Phe-tRNA-synth_IIc_asu"/>
</dbReference>
<evidence type="ECO:0000313" key="22">
    <source>
        <dbReference type="Proteomes" id="UP001165122"/>
    </source>
</evidence>
<dbReference type="PANTHER" id="PTHR11586">
    <property type="entry name" value="TRNA-AMINOACYLATION COFACTOR ARC1 FAMILY MEMBER"/>
    <property type="match status" value="1"/>
</dbReference>
<organism evidence="21 22">
    <name type="scientific">Triparma laevis f. longispina</name>
    <dbReference type="NCBI Taxonomy" id="1714387"/>
    <lineage>
        <taxon>Eukaryota</taxon>
        <taxon>Sar</taxon>
        <taxon>Stramenopiles</taxon>
        <taxon>Ochrophyta</taxon>
        <taxon>Bolidophyceae</taxon>
        <taxon>Parmales</taxon>
        <taxon>Triparmaceae</taxon>
        <taxon>Triparma</taxon>
    </lineage>
</organism>
<evidence type="ECO:0000256" key="17">
    <source>
        <dbReference type="SAM" id="MobiDB-lite"/>
    </source>
</evidence>